<evidence type="ECO:0000313" key="2">
    <source>
        <dbReference type="Proteomes" id="UP001138768"/>
    </source>
</evidence>
<reference evidence="1 2" key="1">
    <citation type="journal article" date="2020" name="Microorganisms">
        <title>Osmotic Adaptation and Compatible Solute Biosynthesis of Phototrophic Bacteria as Revealed from Genome Analyses.</title>
        <authorList>
            <person name="Imhoff J.F."/>
            <person name="Rahn T."/>
            <person name="Kunzel S."/>
            <person name="Keller A."/>
            <person name="Neulinger S.C."/>
        </authorList>
    </citation>
    <scope>NUCLEOTIDE SEQUENCE [LARGE SCALE GENOMIC DNA]</scope>
    <source>
        <strain evidence="1 2">DSM 25653</strain>
    </source>
</reference>
<name>A0A9X1B5I0_9GAMM</name>
<comment type="caution">
    <text evidence="1">The sequence shown here is derived from an EMBL/GenBank/DDBJ whole genome shotgun (WGS) entry which is preliminary data.</text>
</comment>
<organism evidence="1 2">
    <name type="scientific">Lamprobacter modestohalophilus</name>
    <dbReference type="NCBI Taxonomy" id="1064514"/>
    <lineage>
        <taxon>Bacteria</taxon>
        <taxon>Pseudomonadati</taxon>
        <taxon>Pseudomonadota</taxon>
        <taxon>Gammaproteobacteria</taxon>
        <taxon>Chromatiales</taxon>
        <taxon>Chromatiaceae</taxon>
        <taxon>Lamprobacter</taxon>
    </lineage>
</organism>
<proteinExistence type="predicted"/>
<gene>
    <name evidence="1" type="ORF">CKO42_19025</name>
</gene>
<keyword evidence="2" id="KW-1185">Reference proteome</keyword>
<protein>
    <submittedName>
        <fullName evidence="1">Uncharacterized protein</fullName>
    </submittedName>
</protein>
<dbReference type="Proteomes" id="UP001138768">
    <property type="component" value="Unassembled WGS sequence"/>
</dbReference>
<dbReference type="AlphaFoldDB" id="A0A9X1B5I0"/>
<dbReference type="EMBL" id="NRRY01000041">
    <property type="protein sequence ID" value="MBK1620488.1"/>
    <property type="molecule type" value="Genomic_DNA"/>
</dbReference>
<evidence type="ECO:0000313" key="1">
    <source>
        <dbReference type="EMBL" id="MBK1620488.1"/>
    </source>
</evidence>
<accession>A0A9X1B5I0</accession>
<sequence>MIWSRISAGRCGLLPIELPLKVYALLFANLQQADLLSPTRHAIPGPASRGIYPLRAHGAWQRSGLFYP</sequence>